<dbReference type="InterPro" id="IPR004088">
    <property type="entry name" value="KH_dom_type_1"/>
</dbReference>
<dbReference type="InterPro" id="IPR030616">
    <property type="entry name" value="Aur-like"/>
</dbReference>
<feature type="cross-link" description="Glycyl lysine isopeptide (Lys-Gly) (interchain with G-Cter in SUMO2)" evidence="8">
    <location>
        <position position="181"/>
    </location>
</feature>
<feature type="binding site" evidence="7">
    <location>
        <begin position="183"/>
        <end position="184"/>
    </location>
    <ligand>
        <name>ATP</name>
        <dbReference type="ChEBI" id="CHEBI:30616"/>
    </ligand>
</feature>
<protein>
    <recommendedName>
        <fullName evidence="12">Protein kinase domain-containing protein</fullName>
    </recommendedName>
</protein>
<dbReference type="GO" id="GO:0004674">
    <property type="term" value="F:protein serine/threonine kinase activity"/>
    <property type="evidence" value="ECO:0007669"/>
    <property type="project" value="UniProtKB-KW"/>
</dbReference>
<dbReference type="Pfam" id="PF00013">
    <property type="entry name" value="KH_1"/>
    <property type="match status" value="2"/>
</dbReference>
<feature type="compositionally biased region" description="Pro residues" evidence="11">
    <location>
        <begin position="369"/>
        <end position="380"/>
    </location>
</feature>
<evidence type="ECO:0000313" key="13">
    <source>
        <dbReference type="EMBL" id="CAE4660749.1"/>
    </source>
</evidence>
<dbReference type="SUPFAM" id="SSF56112">
    <property type="entry name" value="Protein kinase-like (PK-like)"/>
    <property type="match status" value="1"/>
</dbReference>
<dbReference type="Gene3D" id="1.10.510.10">
    <property type="entry name" value="Transferase(Phosphotransferase) domain 1"/>
    <property type="match status" value="1"/>
</dbReference>
<dbReference type="InterPro" id="IPR036612">
    <property type="entry name" value="KH_dom_type_1_sf"/>
</dbReference>
<feature type="domain" description="Protein kinase" evidence="12">
    <location>
        <begin position="49"/>
        <end position="312"/>
    </location>
</feature>
<accession>A0A7S4SZH8</accession>
<sequence>MLKEGVVDVTADSEEDVAEIVDVVEDSGGDDGLPEEAPVGAPPLRFHGYRRGRELGRGASGQVFVCRRHRCRSGFAVKAVDLRKMRLSPHVEREQKKLRREVEILKSLPPHPRIVQLIDAFEEGDWFLLVLELVGGGDLYTALTAREPPRLLEPEAAFVLRQLAEGLAFLHGQRIIHRDLKLENVLVASERREEPLVLYDVKITDFGLSKAIGVGLSEALSTVGTHPYIAPEVLSTRSYDFSSDLWCLGVLLYVLLAGHFPFESISDEQAQVDRTVAKLQVSEAAKSVVRGLLRLAPTDRPSPQEMSAHQWLQGAVDNCGGGRPRKRQRSGAPEKPPCPGLSPRSRSSEMSASTEDLFGSLDLLVMARPAPPAPPMPPLDPSAGESLDEGANPSRVASPQLERQVDAPGEHGATGAADVDAIMAWSEVHPPSPQPDLMQVHMVVPDSVACRRLAESTERLKEIAATAGCEVHVTSQGEDGGLRVVVLGRYSECAAAQELLHGLMYGSATPERHPALEVVMFVRAEAAGVVIGKQGFCLQQIRQQSGASINLLRGEIEGQRPCIVKGRLHSVLRAERHILDLVCAVPTAPCDATVVHGGAPSTRLLLSSELAHMVVGKQGFGLRQIRQRCGVKVQVLHRAQTPRWSNSSVLILRGPVSCRQAALAAVLELTGIPGQGQSSLQIILPASQAQGLVEGGHVTTEAEQRGKLGASPAPAGTEAKPGEHGASLAFDGEEALGERVLVVTGPHDRVLSAAVGVLHALETTGRQSSGQHEAMKGELPVT</sequence>
<keyword evidence="1" id="KW-0723">Serine/threonine-protein kinase</keyword>
<evidence type="ECO:0000259" key="12">
    <source>
        <dbReference type="PROSITE" id="PS50011"/>
    </source>
</evidence>
<keyword evidence="5 7" id="KW-0067">ATP-binding</keyword>
<feature type="binding site" evidence="7">
    <location>
        <position position="205"/>
    </location>
    <ligand>
        <name>ATP</name>
        <dbReference type="ChEBI" id="CHEBI:30616"/>
    </ligand>
</feature>
<name>A0A7S4SZH8_9DINO</name>
<dbReference type="AlphaFoldDB" id="A0A7S4SZH8"/>
<dbReference type="InterPro" id="IPR000719">
    <property type="entry name" value="Prot_kinase_dom"/>
</dbReference>
<evidence type="ECO:0000256" key="8">
    <source>
        <dbReference type="PIRSR" id="PIRSR630616-3"/>
    </source>
</evidence>
<dbReference type="GO" id="GO:0005524">
    <property type="term" value="F:ATP binding"/>
    <property type="evidence" value="ECO:0007669"/>
    <property type="project" value="UniProtKB-UniRule"/>
</dbReference>
<evidence type="ECO:0000256" key="4">
    <source>
        <dbReference type="ARBA" id="ARBA00022777"/>
    </source>
</evidence>
<evidence type="ECO:0000256" key="9">
    <source>
        <dbReference type="PROSITE-ProRule" id="PRU00117"/>
    </source>
</evidence>
<gene>
    <name evidence="13" type="ORF">AMON00008_LOCUS59658</name>
</gene>
<dbReference type="InterPro" id="IPR017441">
    <property type="entry name" value="Protein_kinase_ATP_BS"/>
</dbReference>
<evidence type="ECO:0000256" key="1">
    <source>
        <dbReference type="ARBA" id="ARBA00022527"/>
    </source>
</evidence>
<dbReference type="SMART" id="SM00220">
    <property type="entry name" value="S_TKc"/>
    <property type="match status" value="1"/>
</dbReference>
<evidence type="ECO:0000256" key="5">
    <source>
        <dbReference type="ARBA" id="ARBA00022840"/>
    </source>
</evidence>
<dbReference type="InterPro" id="IPR004087">
    <property type="entry name" value="KH_dom"/>
</dbReference>
<dbReference type="InterPro" id="IPR008271">
    <property type="entry name" value="Ser/Thr_kinase_AS"/>
</dbReference>
<feature type="compositionally biased region" description="Low complexity" evidence="11">
    <location>
        <begin position="342"/>
        <end position="353"/>
    </location>
</feature>
<dbReference type="Pfam" id="PF00069">
    <property type="entry name" value="Pkinase"/>
    <property type="match status" value="1"/>
</dbReference>
<dbReference type="SUPFAM" id="SSF54791">
    <property type="entry name" value="Eukaryotic type KH-domain (KH-domain type I)"/>
    <property type="match status" value="2"/>
</dbReference>
<reference evidence="13" key="1">
    <citation type="submission" date="2021-01" db="EMBL/GenBank/DDBJ databases">
        <authorList>
            <person name="Corre E."/>
            <person name="Pelletier E."/>
            <person name="Niang G."/>
            <person name="Scheremetjew M."/>
            <person name="Finn R."/>
            <person name="Kale V."/>
            <person name="Holt S."/>
            <person name="Cochrane G."/>
            <person name="Meng A."/>
            <person name="Brown T."/>
            <person name="Cohen L."/>
        </authorList>
    </citation>
    <scope>NUCLEOTIDE SEQUENCE</scope>
    <source>
        <strain evidence="13">CCMP3105</strain>
    </source>
</reference>
<dbReference type="InterPro" id="IPR011009">
    <property type="entry name" value="Kinase-like_dom_sf"/>
</dbReference>
<dbReference type="Gene3D" id="3.30.1370.10">
    <property type="entry name" value="K Homology domain, type 1"/>
    <property type="match status" value="1"/>
</dbReference>
<dbReference type="CDD" id="cd00105">
    <property type="entry name" value="KH-I"/>
    <property type="match status" value="2"/>
</dbReference>
<dbReference type="EMBL" id="HBNR01083336">
    <property type="protein sequence ID" value="CAE4660749.1"/>
    <property type="molecule type" value="Transcribed_RNA"/>
</dbReference>
<dbReference type="PANTHER" id="PTHR24350">
    <property type="entry name" value="SERINE/THREONINE-PROTEIN KINASE IAL-RELATED"/>
    <property type="match status" value="1"/>
</dbReference>
<keyword evidence="4" id="KW-0418">Kinase</keyword>
<evidence type="ECO:0000256" key="6">
    <source>
        <dbReference type="PIRSR" id="PIRSR630616-1"/>
    </source>
</evidence>
<keyword evidence="3 7" id="KW-0547">Nucleotide-binding</keyword>
<organism evidence="13">
    <name type="scientific">Alexandrium monilatum</name>
    <dbReference type="NCBI Taxonomy" id="311494"/>
    <lineage>
        <taxon>Eukaryota</taxon>
        <taxon>Sar</taxon>
        <taxon>Alveolata</taxon>
        <taxon>Dinophyceae</taxon>
        <taxon>Gonyaulacales</taxon>
        <taxon>Pyrocystaceae</taxon>
        <taxon>Alexandrium</taxon>
    </lineage>
</organism>
<feature type="region of interest" description="Disordered" evidence="11">
    <location>
        <begin position="368"/>
        <end position="414"/>
    </location>
</feature>
<evidence type="ECO:0000256" key="10">
    <source>
        <dbReference type="PROSITE-ProRule" id="PRU10141"/>
    </source>
</evidence>
<dbReference type="PROSITE" id="PS50011">
    <property type="entry name" value="PROTEIN_KINASE_DOM"/>
    <property type="match status" value="1"/>
</dbReference>
<evidence type="ECO:0000256" key="11">
    <source>
        <dbReference type="SAM" id="MobiDB-lite"/>
    </source>
</evidence>
<feature type="region of interest" description="Disordered" evidence="11">
    <location>
        <begin position="701"/>
        <end position="725"/>
    </location>
</feature>
<dbReference type="SMART" id="SM00322">
    <property type="entry name" value="KH"/>
    <property type="match status" value="2"/>
</dbReference>
<dbReference type="PROSITE" id="PS50084">
    <property type="entry name" value="KH_TYPE_1"/>
    <property type="match status" value="2"/>
</dbReference>
<dbReference type="GO" id="GO:0003723">
    <property type="term" value="F:RNA binding"/>
    <property type="evidence" value="ECO:0007669"/>
    <property type="project" value="UniProtKB-UniRule"/>
</dbReference>
<evidence type="ECO:0000256" key="7">
    <source>
        <dbReference type="PIRSR" id="PIRSR630616-2"/>
    </source>
</evidence>
<keyword evidence="9" id="KW-0694">RNA-binding</keyword>
<evidence type="ECO:0000256" key="2">
    <source>
        <dbReference type="ARBA" id="ARBA00022679"/>
    </source>
</evidence>
<keyword evidence="2" id="KW-0808">Transferase</keyword>
<dbReference type="PROSITE" id="PS00107">
    <property type="entry name" value="PROTEIN_KINASE_ATP"/>
    <property type="match status" value="1"/>
</dbReference>
<feature type="active site" description="Proton acceptor" evidence="6">
    <location>
        <position position="179"/>
    </location>
</feature>
<dbReference type="PROSITE" id="PS00108">
    <property type="entry name" value="PROTEIN_KINASE_ST"/>
    <property type="match status" value="1"/>
</dbReference>
<dbReference type="Gene3D" id="3.30.310.210">
    <property type="match status" value="1"/>
</dbReference>
<proteinExistence type="predicted"/>
<evidence type="ECO:0000256" key="3">
    <source>
        <dbReference type="ARBA" id="ARBA00022741"/>
    </source>
</evidence>
<feature type="region of interest" description="Disordered" evidence="11">
    <location>
        <begin position="315"/>
        <end position="354"/>
    </location>
</feature>
<feature type="binding site" evidence="7 10">
    <location>
        <position position="78"/>
    </location>
    <ligand>
        <name>ATP</name>
        <dbReference type="ChEBI" id="CHEBI:30616"/>
    </ligand>
</feature>